<evidence type="ECO:0000313" key="2">
    <source>
        <dbReference type="EMBL" id="EIY45144.1"/>
    </source>
</evidence>
<dbReference type="EMBL" id="AGXS01000025">
    <property type="protein sequence ID" value="EIY45144.1"/>
    <property type="molecule type" value="Genomic_DNA"/>
</dbReference>
<keyword evidence="1" id="KW-0812">Transmembrane</keyword>
<reference evidence="2 3" key="1">
    <citation type="submission" date="2012-02" db="EMBL/GenBank/DDBJ databases">
        <title>The Genome Sequence of Bacteroides nordii CL02T12C05.</title>
        <authorList>
            <consortium name="The Broad Institute Genome Sequencing Platform"/>
            <person name="Earl A."/>
            <person name="Ward D."/>
            <person name="Feldgarden M."/>
            <person name="Gevers D."/>
            <person name="Zitomersky N.L."/>
            <person name="Coyne M.J."/>
            <person name="Comstock L.E."/>
            <person name="Young S.K."/>
            <person name="Zeng Q."/>
            <person name="Gargeya S."/>
            <person name="Fitzgerald M."/>
            <person name="Haas B."/>
            <person name="Abouelleil A."/>
            <person name="Alvarado L."/>
            <person name="Arachchi H.M."/>
            <person name="Berlin A."/>
            <person name="Chapman S.B."/>
            <person name="Gearin G."/>
            <person name="Goldberg J."/>
            <person name="Griggs A."/>
            <person name="Gujja S."/>
            <person name="Hansen M."/>
            <person name="Heiman D."/>
            <person name="Howarth C."/>
            <person name="Larimer J."/>
            <person name="Lui A."/>
            <person name="MacDonald P.J.P."/>
            <person name="McCowen C."/>
            <person name="Montmayeur A."/>
            <person name="Murphy C."/>
            <person name="Neiman D."/>
            <person name="Pearson M."/>
            <person name="Priest M."/>
            <person name="Roberts A."/>
            <person name="Saif S."/>
            <person name="Shea T."/>
            <person name="Sisk P."/>
            <person name="Stolte C."/>
            <person name="Sykes S."/>
            <person name="Wortman J."/>
            <person name="Nusbaum C."/>
            <person name="Birren B."/>
        </authorList>
    </citation>
    <scope>NUCLEOTIDE SEQUENCE [LARGE SCALE GENOMIC DNA]</scope>
    <source>
        <strain evidence="2 3">CL02T12C05</strain>
    </source>
</reference>
<proteinExistence type="predicted"/>
<accession>I9GEV7</accession>
<keyword evidence="1" id="KW-1133">Transmembrane helix</keyword>
<protein>
    <submittedName>
        <fullName evidence="2">Uncharacterized protein</fullName>
    </submittedName>
</protein>
<dbReference type="HOGENOM" id="CLU_2582414_0_0_10"/>
<evidence type="ECO:0000256" key="1">
    <source>
        <dbReference type="SAM" id="Phobius"/>
    </source>
</evidence>
<evidence type="ECO:0000313" key="3">
    <source>
        <dbReference type="Proteomes" id="UP000003089"/>
    </source>
</evidence>
<feature type="transmembrane region" description="Helical" evidence="1">
    <location>
        <begin position="35"/>
        <end position="56"/>
    </location>
</feature>
<dbReference type="STRING" id="997884.HMPREF1068_03797"/>
<keyword evidence="1" id="KW-0472">Membrane</keyword>
<gene>
    <name evidence="2" type="ORF">HMPREF1068_03797</name>
</gene>
<comment type="caution">
    <text evidence="2">The sequence shown here is derived from an EMBL/GenBank/DDBJ whole genome shotgun (WGS) entry which is preliminary data.</text>
</comment>
<keyword evidence="3" id="KW-1185">Reference proteome</keyword>
<name>I9GEV7_9BACE</name>
<sequence>MFSMAKIMVEFRPIPRRGKSHLHTTLIVKHLQSSFFVIFFHLASYPIFPFSHRFYISKSLQKDKYNYFNMRATQNDIISN</sequence>
<dbReference type="AlphaFoldDB" id="I9GEV7"/>
<organism evidence="2 3">
    <name type="scientific">Bacteroides nordii CL02T12C05</name>
    <dbReference type="NCBI Taxonomy" id="997884"/>
    <lineage>
        <taxon>Bacteria</taxon>
        <taxon>Pseudomonadati</taxon>
        <taxon>Bacteroidota</taxon>
        <taxon>Bacteroidia</taxon>
        <taxon>Bacteroidales</taxon>
        <taxon>Bacteroidaceae</taxon>
        <taxon>Bacteroides</taxon>
    </lineage>
</organism>
<dbReference type="Proteomes" id="UP000003089">
    <property type="component" value="Unassembled WGS sequence"/>
</dbReference>